<evidence type="ECO:0000313" key="1">
    <source>
        <dbReference type="EMBL" id="SGZ31694.1"/>
    </source>
</evidence>
<reference evidence="1 2" key="1">
    <citation type="submission" date="2016-11" db="EMBL/GenBank/DDBJ databases">
        <authorList>
            <person name="Jaros S."/>
            <person name="Januszkiewicz K."/>
            <person name="Wedrychowicz H."/>
        </authorList>
    </citation>
    <scope>NUCLEOTIDE SEQUENCE [LARGE SCALE GENOMIC DNA]</scope>
</reference>
<proteinExistence type="predicted"/>
<organism evidence="1 2">
    <name type="scientific">Microbotryum silenes-dioicae</name>
    <dbReference type="NCBI Taxonomy" id="796604"/>
    <lineage>
        <taxon>Eukaryota</taxon>
        <taxon>Fungi</taxon>
        <taxon>Dikarya</taxon>
        <taxon>Basidiomycota</taxon>
        <taxon>Pucciniomycotina</taxon>
        <taxon>Microbotryomycetes</taxon>
        <taxon>Microbotryales</taxon>
        <taxon>Microbotryaceae</taxon>
        <taxon>Microbotryum</taxon>
    </lineage>
</organism>
<dbReference type="EMBL" id="FQNC01000115">
    <property type="protein sequence ID" value="SGZ31694.1"/>
    <property type="molecule type" value="Genomic_DNA"/>
</dbReference>
<evidence type="ECO:0000313" key="2">
    <source>
        <dbReference type="Proteomes" id="UP000249464"/>
    </source>
</evidence>
<dbReference type="AlphaFoldDB" id="A0A2X0MTC8"/>
<protein>
    <submittedName>
        <fullName evidence="1">BQ5605_C045g12233 protein</fullName>
    </submittedName>
</protein>
<keyword evidence="2" id="KW-1185">Reference proteome</keyword>
<dbReference type="Proteomes" id="UP000249464">
    <property type="component" value="Unassembled WGS sequence"/>
</dbReference>
<sequence>MSTLEMFLHRQLVILHVGRIDFVRLRIRVIGTLNVKNRLWSRELRLTIPWQILNISVRWGDHHVGRESEAMPSRHPQRLGSVECGVTVVLAEDPKQCLPVIPSHRLHKLPTMRLLASGRCKPPDRNGTGKGTGLCRLALRSSELETGRQTKQKTIALPRKKVEYFQERAEMAPKNLQVDHINDMVLDLLPGDAQTFYSADSDTFVPVDVAAQ</sequence>
<accession>A0A2X0MTC8</accession>
<name>A0A2X0MTC8_9BASI</name>
<gene>
    <name evidence="1" type="primary">BQ5605_C045g12233</name>
    <name evidence="1" type="ORF">BQ5605_C045G12233</name>
</gene>